<reference evidence="1" key="1">
    <citation type="submission" date="2020-01" db="EMBL/GenBank/DDBJ databases">
        <authorList>
            <person name="Meier V. D."/>
            <person name="Meier V D."/>
        </authorList>
    </citation>
    <scope>NUCLEOTIDE SEQUENCE</scope>
    <source>
        <strain evidence="1">HLG_WM_MAG_10</strain>
    </source>
</reference>
<organism evidence="1">
    <name type="scientific">uncultured Aureispira sp</name>
    <dbReference type="NCBI Taxonomy" id="1331704"/>
    <lineage>
        <taxon>Bacteria</taxon>
        <taxon>Pseudomonadati</taxon>
        <taxon>Bacteroidota</taxon>
        <taxon>Saprospiria</taxon>
        <taxon>Saprospirales</taxon>
        <taxon>Saprospiraceae</taxon>
        <taxon>Aureispira</taxon>
        <taxon>environmental samples</taxon>
    </lineage>
</organism>
<dbReference type="AlphaFoldDB" id="A0A6S6UJJ8"/>
<accession>A0A6S6UJJ8</accession>
<evidence type="ECO:0000313" key="1">
    <source>
        <dbReference type="EMBL" id="CAA6827593.1"/>
    </source>
</evidence>
<gene>
    <name evidence="1" type="ORF">HELGO_WM21626</name>
</gene>
<name>A0A6S6UJJ8_9BACT</name>
<sequence>MKIKGTVQHQSLSGGFWGVIDEDGNKWKPQKMPKALQKEGLKVEIDAEKTAGGISIFMWGTTIKILGFNIGT</sequence>
<dbReference type="EMBL" id="CACVAQ010000403">
    <property type="protein sequence ID" value="CAA6827593.1"/>
    <property type="molecule type" value="Genomic_DNA"/>
</dbReference>
<protein>
    <submittedName>
        <fullName evidence="1">Uncharacterized protein</fullName>
    </submittedName>
</protein>
<proteinExistence type="predicted"/>